<sequence length="308" mass="35141">MANSSVTTFDRAEVHPQNILHAEFDCFETLFKTASGNEVVIVRHAESIAEVFPDWVKRTRLDEHFYKPIDLNVPFELPRRSEMREAYMKDPPISEMGILFAGLLGDQLAECKLQPHAIYTAPSLVCLQTARELQKRLDKRSRPLRIEPCLSWSRNAEAYWFKPEALRRLGYDVDVKYMPIKRASDEINSHLDGSREVEMIARDMRAALRTLADTDKGPVILVTDAVGAMCMQHYARDLPLTYGNSVDELYKRASRVSPPTSAVAFNVSRPGNIPCFEYTDIVRPIWFTGGNNEIDFDDGVDYGKKRHI</sequence>
<name>A0AAF3FMF1_9BILA</name>
<dbReference type="InterPro" id="IPR029033">
    <property type="entry name" value="His_PPase_superfam"/>
</dbReference>
<dbReference type="GO" id="GO:0016791">
    <property type="term" value="F:phosphatase activity"/>
    <property type="evidence" value="ECO:0007669"/>
    <property type="project" value="UniProtKB-ARBA"/>
</dbReference>
<dbReference type="PANTHER" id="PTHR16469:SF23">
    <property type="entry name" value="HISTIDINE KINASE"/>
    <property type="match status" value="1"/>
</dbReference>
<dbReference type="Proteomes" id="UP000887575">
    <property type="component" value="Unassembled WGS sequence"/>
</dbReference>
<accession>A0AAF3FMF1</accession>
<proteinExistence type="predicted"/>
<dbReference type="PANTHER" id="PTHR16469">
    <property type="entry name" value="UBIQUITIN-ASSOCIATED AND SH3 DOMAIN-CONTAINING BA-RELATED"/>
    <property type="match status" value="1"/>
</dbReference>
<protein>
    <submittedName>
        <fullName evidence="2">Uroporphyrinogen decarboxylase (URO-D) domain-containing protein</fullName>
    </submittedName>
</protein>
<reference evidence="2" key="1">
    <citation type="submission" date="2024-02" db="UniProtKB">
        <authorList>
            <consortium name="WormBaseParasite"/>
        </authorList>
    </citation>
    <scope>IDENTIFICATION</scope>
</reference>
<evidence type="ECO:0000313" key="2">
    <source>
        <dbReference type="WBParaSite" id="MBELARI_LOCUS7830"/>
    </source>
</evidence>
<dbReference type="AlphaFoldDB" id="A0AAF3FMF1"/>
<dbReference type="InterPro" id="IPR051710">
    <property type="entry name" value="Phosphatase_SH3-domain"/>
</dbReference>
<dbReference type="WBParaSite" id="MBELARI_LOCUS7830">
    <property type="protein sequence ID" value="MBELARI_LOCUS7830"/>
    <property type="gene ID" value="MBELARI_LOCUS7830"/>
</dbReference>
<organism evidence="1 2">
    <name type="scientific">Mesorhabditis belari</name>
    <dbReference type="NCBI Taxonomy" id="2138241"/>
    <lineage>
        <taxon>Eukaryota</taxon>
        <taxon>Metazoa</taxon>
        <taxon>Ecdysozoa</taxon>
        <taxon>Nematoda</taxon>
        <taxon>Chromadorea</taxon>
        <taxon>Rhabditida</taxon>
        <taxon>Rhabditina</taxon>
        <taxon>Rhabditomorpha</taxon>
        <taxon>Rhabditoidea</taxon>
        <taxon>Rhabditidae</taxon>
        <taxon>Mesorhabditinae</taxon>
        <taxon>Mesorhabditis</taxon>
    </lineage>
</organism>
<dbReference type="SUPFAM" id="SSF53254">
    <property type="entry name" value="Phosphoglycerate mutase-like"/>
    <property type="match status" value="1"/>
</dbReference>
<dbReference type="Gene3D" id="3.40.50.1240">
    <property type="entry name" value="Phosphoglycerate mutase-like"/>
    <property type="match status" value="1"/>
</dbReference>
<evidence type="ECO:0000313" key="1">
    <source>
        <dbReference type="Proteomes" id="UP000887575"/>
    </source>
</evidence>
<keyword evidence="1" id="KW-1185">Reference proteome</keyword>